<accession>A0A3B1BTJ5</accession>
<dbReference type="NCBIfam" id="TIGR00576">
    <property type="entry name" value="dut"/>
    <property type="match status" value="1"/>
</dbReference>
<sequence>MADVRKIRPSPGSVNYRMNRYVDVDVRLIYHRLVMPQLKALKLDPSAHLPQRANPGDLGYDLFALERSIIAQGETKALRTGLALEFPEGWGAIIKDRSSVAVKGVTVSAGVIDNGYRGEIKIALYNHSGDDFTVEREMKIAQLIPTPVTDWQVTVVEKLDDTERGEGGFGSSGAYKKKS</sequence>
<evidence type="ECO:0000256" key="3">
    <source>
        <dbReference type="ARBA" id="ARBA00022801"/>
    </source>
</evidence>
<name>A0A3B1BTJ5_9ZZZZ</name>
<dbReference type="EMBL" id="UOGA01000149">
    <property type="protein sequence ID" value="VAX19242.1"/>
    <property type="molecule type" value="Genomic_DNA"/>
</dbReference>
<proteinExistence type="inferred from homology"/>
<dbReference type="InterPro" id="IPR036157">
    <property type="entry name" value="dUTPase-like_sf"/>
</dbReference>
<keyword evidence="4" id="KW-0546">Nucleotide metabolism</keyword>
<dbReference type="GO" id="GO:0000287">
    <property type="term" value="F:magnesium ion binding"/>
    <property type="evidence" value="ECO:0007669"/>
    <property type="project" value="InterPro"/>
</dbReference>
<dbReference type="Pfam" id="PF00692">
    <property type="entry name" value="dUTPase"/>
    <property type="match status" value="1"/>
</dbReference>
<evidence type="ECO:0000256" key="4">
    <source>
        <dbReference type="ARBA" id="ARBA00023080"/>
    </source>
</evidence>
<reference evidence="6" key="1">
    <citation type="submission" date="2018-06" db="EMBL/GenBank/DDBJ databases">
        <authorList>
            <person name="Zhirakovskaya E."/>
        </authorList>
    </citation>
    <scope>NUCLEOTIDE SEQUENCE</scope>
</reference>
<evidence type="ECO:0000313" key="6">
    <source>
        <dbReference type="EMBL" id="VAX19242.1"/>
    </source>
</evidence>
<dbReference type="SUPFAM" id="SSF51283">
    <property type="entry name" value="dUTPase-like"/>
    <property type="match status" value="1"/>
</dbReference>
<evidence type="ECO:0000259" key="5">
    <source>
        <dbReference type="Pfam" id="PF00692"/>
    </source>
</evidence>
<gene>
    <name evidence="6" type="ORF">MNBD_NITROSPINAE04-769</name>
</gene>
<dbReference type="PANTHER" id="PTHR11241">
    <property type="entry name" value="DEOXYURIDINE 5'-TRIPHOSPHATE NUCLEOTIDOHYDROLASE"/>
    <property type="match status" value="1"/>
</dbReference>
<dbReference type="NCBIfam" id="NF001862">
    <property type="entry name" value="PRK00601.1"/>
    <property type="match status" value="1"/>
</dbReference>
<evidence type="ECO:0000256" key="1">
    <source>
        <dbReference type="ARBA" id="ARBA00006581"/>
    </source>
</evidence>
<evidence type="ECO:0000256" key="2">
    <source>
        <dbReference type="ARBA" id="ARBA00012379"/>
    </source>
</evidence>
<dbReference type="GO" id="GO:0046081">
    <property type="term" value="P:dUTP catabolic process"/>
    <property type="evidence" value="ECO:0007669"/>
    <property type="project" value="InterPro"/>
</dbReference>
<dbReference type="InterPro" id="IPR029054">
    <property type="entry name" value="dUTPase-like"/>
</dbReference>
<protein>
    <recommendedName>
        <fullName evidence="2">dUTP diphosphatase</fullName>
        <ecNumber evidence="2">3.6.1.23</ecNumber>
    </recommendedName>
</protein>
<keyword evidence="3 6" id="KW-0378">Hydrolase</keyword>
<dbReference type="PANTHER" id="PTHR11241:SF0">
    <property type="entry name" value="DEOXYURIDINE 5'-TRIPHOSPHATE NUCLEOTIDOHYDROLASE"/>
    <property type="match status" value="1"/>
</dbReference>
<dbReference type="GO" id="GO:0006226">
    <property type="term" value="P:dUMP biosynthetic process"/>
    <property type="evidence" value="ECO:0007669"/>
    <property type="project" value="InterPro"/>
</dbReference>
<feature type="domain" description="dUTPase-like" evidence="5">
    <location>
        <begin position="47"/>
        <end position="173"/>
    </location>
</feature>
<dbReference type="AlphaFoldDB" id="A0A3B1BTJ5"/>
<organism evidence="6">
    <name type="scientific">hydrothermal vent metagenome</name>
    <dbReference type="NCBI Taxonomy" id="652676"/>
    <lineage>
        <taxon>unclassified sequences</taxon>
        <taxon>metagenomes</taxon>
        <taxon>ecological metagenomes</taxon>
    </lineage>
</organism>
<dbReference type="InterPro" id="IPR008181">
    <property type="entry name" value="dUTPase"/>
</dbReference>
<dbReference type="EC" id="3.6.1.23" evidence="2"/>
<dbReference type="CDD" id="cd07557">
    <property type="entry name" value="trimeric_dUTPase"/>
    <property type="match status" value="1"/>
</dbReference>
<dbReference type="Gene3D" id="2.70.40.10">
    <property type="match status" value="1"/>
</dbReference>
<dbReference type="GO" id="GO:0004170">
    <property type="term" value="F:dUTP diphosphatase activity"/>
    <property type="evidence" value="ECO:0007669"/>
    <property type="project" value="UniProtKB-EC"/>
</dbReference>
<dbReference type="InterPro" id="IPR033704">
    <property type="entry name" value="dUTPase_trimeric"/>
</dbReference>
<comment type="similarity">
    <text evidence="1">Belongs to the dUTPase family.</text>
</comment>